<sequence>MTMELASKVGEIVSLFVKKVLSDANINKLIKSIVLVGSAARNELNESSDIDILVIIDDTIHIEEEEIKINMDKIEDILNNIARNVSRRLSIHLWSLTEFTEYASNGHPIVYTFIKDGIPLYDVGFFTPWKILLKSGKIPRTKEAAEKYLEEVPRKLLEAKASKVLIVAENCYKAMTNSAQAVLMLLDQEPSPPSKLPVKVKEKLVDAGLLKLEYVKWLEDIIKFRKKVEHGEVTEVPGTLVDEWINKADEFVSEMLDLSAALELLKAIDALKRTYVIMLEAIARALKALHDLPKEMSVEELEKRLGMSVKEAFKKEFINTRRVDPNYLEVIERVENLKKEAIDNKNISVLKDKVDEVYQLREKIRSLICAIGKTIRFESNRFKHREVQTIL</sequence>
<dbReference type="PANTHER" id="PTHR33933">
    <property type="entry name" value="NUCLEOTIDYLTRANSFERASE"/>
    <property type="match status" value="1"/>
</dbReference>
<accession>A0A2R7Y2D0</accession>
<dbReference type="Proteomes" id="UP000244093">
    <property type="component" value="Unassembled WGS sequence"/>
</dbReference>
<dbReference type="Gene3D" id="3.30.460.10">
    <property type="entry name" value="Beta Polymerase, domain 2"/>
    <property type="match status" value="1"/>
</dbReference>
<evidence type="ECO:0000259" key="1">
    <source>
        <dbReference type="Pfam" id="PF01909"/>
    </source>
</evidence>
<feature type="domain" description="Polymerase nucleotidyl transferase" evidence="1">
    <location>
        <begin position="28"/>
        <end position="82"/>
    </location>
</feature>
<proteinExistence type="predicted"/>
<reference evidence="2 3" key="1">
    <citation type="journal article" date="2018" name="Syst. Appl. Microbiol.">
        <title>A new symbiotic nanoarchaeote (Candidatus Nanoclepta minutus) and its host (Zestosphaera tikiterensis gen. nov., sp. nov.) from a New Zealand hot spring.</title>
        <authorList>
            <person name="St John E."/>
            <person name="Liu Y."/>
            <person name="Podar M."/>
            <person name="Stott M.B."/>
            <person name="Meneghin J."/>
            <person name="Chen Z."/>
            <person name="Lagutin K."/>
            <person name="Mitchell K."/>
            <person name="Reysenbach A.L."/>
        </authorList>
    </citation>
    <scope>NUCLEOTIDE SEQUENCE [LARGE SCALE GENOMIC DNA]</scope>
    <source>
        <strain evidence="2">NZ3</strain>
    </source>
</reference>
<evidence type="ECO:0000313" key="2">
    <source>
        <dbReference type="EMBL" id="PUA31701.1"/>
    </source>
</evidence>
<dbReference type="SUPFAM" id="SSF81301">
    <property type="entry name" value="Nucleotidyltransferase"/>
    <property type="match status" value="1"/>
</dbReference>
<dbReference type="InterPro" id="IPR002934">
    <property type="entry name" value="Polymerase_NTP_transf_dom"/>
</dbReference>
<dbReference type="InterPro" id="IPR052548">
    <property type="entry name" value="Type_VII_TA_antitoxin"/>
</dbReference>
<protein>
    <recommendedName>
        <fullName evidence="1">Polymerase nucleotidyl transferase domain-containing protein</fullName>
    </recommendedName>
</protein>
<dbReference type="InterPro" id="IPR043519">
    <property type="entry name" value="NT_sf"/>
</dbReference>
<dbReference type="Pfam" id="PF01909">
    <property type="entry name" value="NTP_transf_2"/>
    <property type="match status" value="1"/>
</dbReference>
<gene>
    <name evidence="2" type="ORF">B7O98_08745</name>
</gene>
<dbReference type="GO" id="GO:0016779">
    <property type="term" value="F:nucleotidyltransferase activity"/>
    <property type="evidence" value="ECO:0007669"/>
    <property type="project" value="InterPro"/>
</dbReference>
<name>A0A2R7Y2D0_9CREN</name>
<organism evidence="2 3">
    <name type="scientific">Zestosphaera tikiterensis</name>
    <dbReference type="NCBI Taxonomy" id="1973259"/>
    <lineage>
        <taxon>Archaea</taxon>
        <taxon>Thermoproteota</taxon>
        <taxon>Thermoprotei</taxon>
        <taxon>Desulfurococcales</taxon>
        <taxon>Desulfurococcaceae</taxon>
        <taxon>Zestosphaera</taxon>
    </lineage>
</organism>
<dbReference type="EMBL" id="NBVN01000007">
    <property type="protein sequence ID" value="PUA31701.1"/>
    <property type="molecule type" value="Genomic_DNA"/>
</dbReference>
<evidence type="ECO:0000313" key="3">
    <source>
        <dbReference type="Proteomes" id="UP000244093"/>
    </source>
</evidence>
<dbReference type="Gene3D" id="1.20.120.330">
    <property type="entry name" value="Nucleotidyltransferases domain 2"/>
    <property type="match status" value="1"/>
</dbReference>
<comment type="caution">
    <text evidence="2">The sequence shown here is derived from an EMBL/GenBank/DDBJ whole genome shotgun (WGS) entry which is preliminary data.</text>
</comment>
<dbReference type="PANTHER" id="PTHR33933:SF1">
    <property type="entry name" value="PROTEIN ADENYLYLTRANSFERASE MNTA-RELATED"/>
    <property type="match status" value="1"/>
</dbReference>
<dbReference type="AlphaFoldDB" id="A0A2R7Y2D0"/>